<reference evidence="1" key="1">
    <citation type="submission" date="2020-08" db="EMBL/GenBank/DDBJ databases">
        <title>Studying the diversity of plant-associated saprophytic bacteria and their role in host health and plant-pathogen interactions.</title>
        <authorList>
            <person name="Potnis N."/>
        </authorList>
    </citation>
    <scope>NUCLEOTIDE SEQUENCE</scope>
    <source>
        <strain evidence="1">F21</strain>
    </source>
</reference>
<organism evidence="1">
    <name type="scientific">Xanthomonas arboricola</name>
    <dbReference type="NCBI Taxonomy" id="56448"/>
    <lineage>
        <taxon>Bacteria</taxon>
        <taxon>Pseudomonadati</taxon>
        <taxon>Pseudomonadota</taxon>
        <taxon>Gammaproteobacteria</taxon>
        <taxon>Lysobacterales</taxon>
        <taxon>Lysobacteraceae</taxon>
        <taxon>Xanthomonas</taxon>
    </lineage>
</organism>
<accession>A0AB73H5X3</accession>
<comment type="caution">
    <text evidence="1">The sequence shown here is derived from an EMBL/GenBank/DDBJ whole genome shotgun (WGS) entry which is preliminary data.</text>
</comment>
<dbReference type="EMBL" id="JACIIQ010000032">
    <property type="protein sequence ID" value="MBB5672699.1"/>
    <property type="molecule type" value="Genomic_DNA"/>
</dbReference>
<dbReference type="Proteomes" id="UP000528595">
    <property type="component" value="Unassembled WGS sequence"/>
</dbReference>
<gene>
    <name evidence="1" type="ORF">FHR65_004306</name>
</gene>
<dbReference type="AlphaFoldDB" id="A0AB73H5X3"/>
<sequence length="72" mass="7968">MPVTSMSDQLRALSVVASERSVGEIVQNLHKMWESVGRLVPERATVGDRVLFRLAKALFQDKIVVAATSPQF</sequence>
<name>A0AB73H5X3_9XANT</name>
<evidence type="ECO:0000313" key="1">
    <source>
        <dbReference type="EMBL" id="MBB5672699.1"/>
    </source>
</evidence>
<dbReference type="RefSeq" id="WP_260294780.1">
    <property type="nucleotide sequence ID" value="NZ_JACIIQ010000032.1"/>
</dbReference>
<protein>
    <submittedName>
        <fullName evidence="1">Uncharacterized protein</fullName>
    </submittedName>
</protein>
<proteinExistence type="predicted"/>